<proteinExistence type="predicted"/>
<evidence type="ECO:0000256" key="1">
    <source>
        <dbReference type="ARBA" id="ARBA00022723"/>
    </source>
</evidence>
<evidence type="ECO:0000259" key="6">
    <source>
        <dbReference type="PROSITE" id="PS50016"/>
    </source>
</evidence>
<keyword evidence="2 4" id="KW-0863">Zinc-finger</keyword>
<sequence length="227" mass="24996">MAAKLTPDQELWDSGDELGDGKPLQRKGTMPERIKTRPGEVAATTMTVGEALKRPLQMKKIEAEPRDKIRKLEGSEAAEFIIESTTNKKCSECKEGASTSTNAILGCEGCKTAYHMNCHKPPILPKEAADDRFLFLCSKCNTKPSAAHTSSSRSQSPKPRKEDDVNKNEKSSAPKSDKAKVGKSTSNIAATFEEFRKKSKADEKFEEDMKGLGKSREEKKTTGNLKK</sequence>
<dbReference type="Proteomes" id="UP000218231">
    <property type="component" value="Unassembled WGS sequence"/>
</dbReference>
<feature type="region of interest" description="Disordered" evidence="5">
    <location>
        <begin position="1"/>
        <end position="31"/>
    </location>
</feature>
<evidence type="ECO:0000256" key="5">
    <source>
        <dbReference type="SAM" id="MobiDB-lite"/>
    </source>
</evidence>
<dbReference type="InterPro" id="IPR019786">
    <property type="entry name" value="Zinc_finger_PHD-type_CS"/>
</dbReference>
<keyword evidence="8" id="KW-1185">Reference proteome</keyword>
<evidence type="ECO:0000256" key="4">
    <source>
        <dbReference type="PROSITE-ProRule" id="PRU00146"/>
    </source>
</evidence>
<dbReference type="PROSITE" id="PS01359">
    <property type="entry name" value="ZF_PHD_1"/>
    <property type="match status" value="1"/>
</dbReference>
<organism evidence="7 8">
    <name type="scientific">Diploscapter pachys</name>
    <dbReference type="NCBI Taxonomy" id="2018661"/>
    <lineage>
        <taxon>Eukaryota</taxon>
        <taxon>Metazoa</taxon>
        <taxon>Ecdysozoa</taxon>
        <taxon>Nematoda</taxon>
        <taxon>Chromadorea</taxon>
        <taxon>Rhabditida</taxon>
        <taxon>Rhabditina</taxon>
        <taxon>Rhabditomorpha</taxon>
        <taxon>Rhabditoidea</taxon>
        <taxon>Rhabditidae</taxon>
        <taxon>Diploscapter</taxon>
    </lineage>
</organism>
<dbReference type="InterPro" id="IPR011011">
    <property type="entry name" value="Znf_FYVE_PHD"/>
</dbReference>
<evidence type="ECO:0000256" key="3">
    <source>
        <dbReference type="ARBA" id="ARBA00022833"/>
    </source>
</evidence>
<evidence type="ECO:0000256" key="2">
    <source>
        <dbReference type="ARBA" id="ARBA00022771"/>
    </source>
</evidence>
<reference evidence="7 8" key="1">
    <citation type="journal article" date="2017" name="Curr. Biol.">
        <title>Genome architecture and evolution of a unichromosomal asexual nematode.</title>
        <authorList>
            <person name="Fradin H."/>
            <person name="Zegar C."/>
            <person name="Gutwein M."/>
            <person name="Lucas J."/>
            <person name="Kovtun M."/>
            <person name="Corcoran D."/>
            <person name="Baugh L.R."/>
            <person name="Kiontke K."/>
            <person name="Gunsalus K."/>
            <person name="Fitch D.H."/>
            <person name="Piano F."/>
        </authorList>
    </citation>
    <scope>NUCLEOTIDE SEQUENCE [LARGE SCALE GENOMIC DNA]</scope>
    <source>
        <strain evidence="7">PF1309</strain>
    </source>
</reference>
<evidence type="ECO:0000313" key="7">
    <source>
        <dbReference type="EMBL" id="PAV79881.1"/>
    </source>
</evidence>
<dbReference type="STRING" id="2018661.A0A2A2L0U2"/>
<dbReference type="OrthoDB" id="5863171at2759"/>
<dbReference type="SUPFAM" id="SSF57903">
    <property type="entry name" value="FYVE/PHD zinc finger"/>
    <property type="match status" value="1"/>
</dbReference>
<dbReference type="PROSITE" id="PS50016">
    <property type="entry name" value="ZF_PHD_2"/>
    <property type="match status" value="1"/>
</dbReference>
<feature type="compositionally biased region" description="Basic and acidic residues" evidence="5">
    <location>
        <begin position="159"/>
        <end position="180"/>
    </location>
</feature>
<feature type="domain" description="PHD-type" evidence="6">
    <location>
        <begin position="87"/>
        <end position="143"/>
    </location>
</feature>
<dbReference type="GO" id="GO:0008270">
    <property type="term" value="F:zinc ion binding"/>
    <property type="evidence" value="ECO:0007669"/>
    <property type="project" value="UniProtKB-KW"/>
</dbReference>
<feature type="compositionally biased region" description="Basic and acidic residues" evidence="5">
    <location>
        <begin position="193"/>
        <end position="221"/>
    </location>
</feature>
<keyword evidence="1" id="KW-0479">Metal-binding</keyword>
<evidence type="ECO:0000313" key="8">
    <source>
        <dbReference type="Proteomes" id="UP000218231"/>
    </source>
</evidence>
<dbReference type="InterPro" id="IPR001965">
    <property type="entry name" value="Znf_PHD"/>
</dbReference>
<comment type="caution">
    <text evidence="7">The sequence shown here is derived from an EMBL/GenBank/DDBJ whole genome shotgun (WGS) entry which is preliminary data.</text>
</comment>
<feature type="compositionally biased region" description="Low complexity" evidence="5">
    <location>
        <begin position="145"/>
        <end position="157"/>
    </location>
</feature>
<keyword evidence="3" id="KW-0862">Zinc</keyword>
<dbReference type="Pfam" id="PF00628">
    <property type="entry name" value="PHD"/>
    <property type="match status" value="1"/>
</dbReference>
<dbReference type="Gene3D" id="3.30.40.10">
    <property type="entry name" value="Zinc/RING finger domain, C3HC4 (zinc finger)"/>
    <property type="match status" value="1"/>
</dbReference>
<accession>A0A2A2L0U2</accession>
<gene>
    <name evidence="7" type="ORF">WR25_22326</name>
</gene>
<dbReference type="InterPro" id="IPR019787">
    <property type="entry name" value="Znf_PHD-finger"/>
</dbReference>
<dbReference type="EMBL" id="LIAE01007359">
    <property type="protein sequence ID" value="PAV79881.1"/>
    <property type="molecule type" value="Genomic_DNA"/>
</dbReference>
<dbReference type="InterPro" id="IPR013083">
    <property type="entry name" value="Znf_RING/FYVE/PHD"/>
</dbReference>
<protein>
    <recommendedName>
        <fullName evidence="6">PHD-type domain-containing protein</fullName>
    </recommendedName>
</protein>
<dbReference type="AlphaFoldDB" id="A0A2A2L0U2"/>
<feature type="region of interest" description="Disordered" evidence="5">
    <location>
        <begin position="142"/>
        <end position="227"/>
    </location>
</feature>
<dbReference type="SMART" id="SM00249">
    <property type="entry name" value="PHD"/>
    <property type="match status" value="1"/>
</dbReference>
<name>A0A2A2L0U2_9BILA</name>